<feature type="region of interest" description="Disordered" evidence="2">
    <location>
        <begin position="305"/>
        <end position="373"/>
    </location>
</feature>
<dbReference type="AlphaFoldDB" id="A0A8H6X435"/>
<dbReference type="EMBL" id="JACAZI010000027">
    <property type="protein sequence ID" value="KAF7334098.1"/>
    <property type="molecule type" value="Genomic_DNA"/>
</dbReference>
<dbReference type="OrthoDB" id="2690792at2759"/>
<accession>A0A8H6X435</accession>
<reference evidence="3" key="1">
    <citation type="submission" date="2020-05" db="EMBL/GenBank/DDBJ databases">
        <title>Mycena genomes resolve the evolution of fungal bioluminescence.</title>
        <authorList>
            <person name="Tsai I.J."/>
        </authorList>
    </citation>
    <scope>NUCLEOTIDE SEQUENCE</scope>
    <source>
        <strain evidence="3">CCC161011</strain>
    </source>
</reference>
<comment type="caution">
    <text evidence="3">The sequence shown here is derived from an EMBL/GenBank/DDBJ whole genome shotgun (WGS) entry which is preliminary data.</text>
</comment>
<gene>
    <name evidence="3" type="ORF">MVEN_02315600</name>
</gene>
<feature type="compositionally biased region" description="Low complexity" evidence="2">
    <location>
        <begin position="313"/>
        <end position="329"/>
    </location>
</feature>
<organism evidence="3 4">
    <name type="scientific">Mycena venus</name>
    <dbReference type="NCBI Taxonomy" id="2733690"/>
    <lineage>
        <taxon>Eukaryota</taxon>
        <taxon>Fungi</taxon>
        <taxon>Dikarya</taxon>
        <taxon>Basidiomycota</taxon>
        <taxon>Agaricomycotina</taxon>
        <taxon>Agaricomycetes</taxon>
        <taxon>Agaricomycetidae</taxon>
        <taxon>Agaricales</taxon>
        <taxon>Marasmiineae</taxon>
        <taxon>Mycenaceae</taxon>
        <taxon>Mycena</taxon>
    </lineage>
</organism>
<evidence type="ECO:0000256" key="1">
    <source>
        <dbReference type="SAM" id="Coils"/>
    </source>
</evidence>
<feature type="coiled-coil region" evidence="1">
    <location>
        <begin position="263"/>
        <end position="304"/>
    </location>
</feature>
<proteinExistence type="predicted"/>
<sequence>MPSYDLTLPGAGVVVRAPPHTLWLRGGAQSSRLGVSQPTLFLSFRDRFRAGDLAWFAAGKSEDGNHILTASTFFPEFETVRECLPTGMDGNEMRKALQEEIQRNVFDQAALWDRSFGGTTFVLHVKGTTQPNTPALPEFLHCAAYIPPSFLANHPESHAPIAQIAQIFLESVGVPTVQDWTARALARGWSLSMGGQTPARNVNVSTLIPNPRTPGSAHLKFMGRAVGELDAILHPPVIMIPDDDDDDYFDSADHNTFDLADQLRCMQSLAEDRRQQIDVLEQRQAVLRARVATLESEVRQFRAQYQIPTQPQSPSRARTPATTATRSSPLPTNRSSAAPFTPVRSRAPPPYSAASPLSARPMSSLAHRSTPTHAPLVDNSEVSALILQHGLQHLTASVNLIQRSTQPVHWYEELLQLGIQAGVASELVAAMNTEDHV</sequence>
<name>A0A8H6X435_9AGAR</name>
<dbReference type="Proteomes" id="UP000620124">
    <property type="component" value="Unassembled WGS sequence"/>
</dbReference>
<evidence type="ECO:0000313" key="4">
    <source>
        <dbReference type="Proteomes" id="UP000620124"/>
    </source>
</evidence>
<evidence type="ECO:0000313" key="3">
    <source>
        <dbReference type="EMBL" id="KAF7334098.1"/>
    </source>
</evidence>
<protein>
    <submittedName>
        <fullName evidence="3">Uncharacterized protein</fullName>
    </submittedName>
</protein>
<keyword evidence="4" id="KW-1185">Reference proteome</keyword>
<keyword evidence="1" id="KW-0175">Coiled coil</keyword>
<feature type="compositionally biased region" description="Low complexity" evidence="2">
    <location>
        <begin position="342"/>
        <end position="361"/>
    </location>
</feature>
<evidence type="ECO:0000256" key="2">
    <source>
        <dbReference type="SAM" id="MobiDB-lite"/>
    </source>
</evidence>